<dbReference type="CDD" id="cd00090">
    <property type="entry name" value="HTH_ARSR"/>
    <property type="match status" value="1"/>
</dbReference>
<sequence>MVGDSSPSEDSPSFQMVLDALNDTNCQAILRETAHPMTANELSDACDIPQSTLYRKLDLLSSASLVRERDQINPSGGRTTYYVRDFHDVTISMDPTAENGLSVSVQRPPRNADERLADIWSQMSDEL</sequence>
<comment type="caution">
    <text evidence="1">The sequence shown here is derived from an EMBL/GenBank/DDBJ whole genome shotgun (WGS) entry which is preliminary data.</text>
</comment>
<name>A0ABD5V9V0_9EURY</name>
<dbReference type="Gene3D" id="1.10.10.10">
    <property type="entry name" value="Winged helix-like DNA-binding domain superfamily/Winged helix DNA-binding domain"/>
    <property type="match status" value="1"/>
</dbReference>
<accession>A0ABD5V9V0</accession>
<dbReference type="Pfam" id="PF12840">
    <property type="entry name" value="HTH_20"/>
    <property type="match status" value="1"/>
</dbReference>
<reference evidence="1 2" key="1">
    <citation type="journal article" date="2019" name="Int. J. Syst. Evol. Microbiol.">
        <title>The Global Catalogue of Microorganisms (GCM) 10K type strain sequencing project: providing services to taxonomists for standard genome sequencing and annotation.</title>
        <authorList>
            <consortium name="The Broad Institute Genomics Platform"/>
            <consortium name="The Broad Institute Genome Sequencing Center for Infectious Disease"/>
            <person name="Wu L."/>
            <person name="Ma J."/>
        </authorList>
    </citation>
    <scope>NUCLEOTIDE SEQUENCE [LARGE SCALE GENOMIC DNA]</scope>
    <source>
        <strain evidence="1 2">CGMCC 1.3240</strain>
    </source>
</reference>
<dbReference type="RefSeq" id="WP_390220981.1">
    <property type="nucleotide sequence ID" value="NZ_JBBMXV010000006.1"/>
</dbReference>
<dbReference type="EMBL" id="JBHSXQ010000006">
    <property type="protein sequence ID" value="MFC6906894.1"/>
    <property type="molecule type" value="Genomic_DNA"/>
</dbReference>
<dbReference type="InterPro" id="IPR036390">
    <property type="entry name" value="WH_DNA-bd_sf"/>
</dbReference>
<dbReference type="InterPro" id="IPR011991">
    <property type="entry name" value="ArsR-like_HTH"/>
</dbReference>
<evidence type="ECO:0000313" key="1">
    <source>
        <dbReference type="EMBL" id="MFC6906894.1"/>
    </source>
</evidence>
<dbReference type="SUPFAM" id="SSF46785">
    <property type="entry name" value="Winged helix' DNA-binding domain"/>
    <property type="match status" value="1"/>
</dbReference>
<dbReference type="InterPro" id="IPR036388">
    <property type="entry name" value="WH-like_DNA-bd_sf"/>
</dbReference>
<protein>
    <submittedName>
        <fullName evidence="1">Helix-turn-helix domain-containing protein</fullName>
    </submittedName>
</protein>
<proteinExistence type="predicted"/>
<evidence type="ECO:0000313" key="2">
    <source>
        <dbReference type="Proteomes" id="UP001596312"/>
    </source>
</evidence>
<dbReference type="AlphaFoldDB" id="A0ABD5V9V0"/>
<gene>
    <name evidence="1" type="ORF">ACFQGH_17005</name>
</gene>
<organism evidence="1 2">
    <name type="scientific">Halalkalicoccus tibetensis</name>
    <dbReference type="NCBI Taxonomy" id="175632"/>
    <lineage>
        <taxon>Archaea</taxon>
        <taxon>Methanobacteriati</taxon>
        <taxon>Methanobacteriota</taxon>
        <taxon>Stenosarchaea group</taxon>
        <taxon>Halobacteria</taxon>
        <taxon>Halobacteriales</taxon>
        <taxon>Halococcaceae</taxon>
        <taxon>Halalkalicoccus</taxon>
    </lineage>
</organism>
<dbReference type="Proteomes" id="UP001596312">
    <property type="component" value="Unassembled WGS sequence"/>
</dbReference>
<keyword evidence="2" id="KW-1185">Reference proteome</keyword>